<accession>A0A4S2N1Q9</accession>
<dbReference type="InterPro" id="IPR014729">
    <property type="entry name" value="Rossmann-like_a/b/a_fold"/>
</dbReference>
<keyword evidence="6 10" id="KW-0648">Protein biosynthesis</keyword>
<keyword evidence="14" id="KW-1185">Reference proteome</keyword>
<dbReference type="InterPro" id="IPR036986">
    <property type="entry name" value="S4_RNA-bd_sf"/>
</dbReference>
<evidence type="ECO:0000256" key="7">
    <source>
        <dbReference type="ARBA" id="ARBA00023146"/>
    </source>
</evidence>
<evidence type="ECO:0000256" key="11">
    <source>
        <dbReference type="SAM" id="MobiDB-lite"/>
    </source>
</evidence>
<dbReference type="FunFam" id="1.10.240.10:FF:000001">
    <property type="entry name" value="Tyrosine--tRNA ligase"/>
    <property type="match status" value="1"/>
</dbReference>
<dbReference type="InterPro" id="IPR002305">
    <property type="entry name" value="aa-tRNA-synth_Ic"/>
</dbReference>
<dbReference type="OrthoDB" id="337870at2759"/>
<reference evidence="13 14" key="1">
    <citation type="submission" date="2019-04" db="EMBL/GenBank/DDBJ databases">
        <title>Comparative genomics and transcriptomics to analyze fruiting body development in filamentous ascomycetes.</title>
        <authorList>
            <consortium name="DOE Joint Genome Institute"/>
            <person name="Lutkenhaus R."/>
            <person name="Traeger S."/>
            <person name="Breuer J."/>
            <person name="Kuo A."/>
            <person name="Lipzen A."/>
            <person name="Pangilinan J."/>
            <person name="Dilworth D."/>
            <person name="Sandor L."/>
            <person name="Poggeler S."/>
            <person name="Barry K."/>
            <person name="Grigoriev I.V."/>
            <person name="Nowrousian M."/>
        </authorList>
    </citation>
    <scope>NUCLEOTIDE SEQUENCE [LARGE SCALE GENOMIC DNA]</scope>
    <source>
        <strain evidence="13 14">CBS 389.68</strain>
    </source>
</reference>
<dbReference type="Pfam" id="PF22421">
    <property type="entry name" value="SYY_C-terminal"/>
    <property type="match status" value="1"/>
</dbReference>
<evidence type="ECO:0000256" key="4">
    <source>
        <dbReference type="ARBA" id="ARBA00022840"/>
    </source>
</evidence>
<dbReference type="PANTHER" id="PTHR11766:SF0">
    <property type="entry name" value="TYROSINE--TRNA LIGASE, MITOCHONDRIAL"/>
    <property type="match status" value="1"/>
</dbReference>
<dbReference type="SUPFAM" id="SSF52374">
    <property type="entry name" value="Nucleotidylyl transferase"/>
    <property type="match status" value="1"/>
</dbReference>
<dbReference type="CDD" id="cd00805">
    <property type="entry name" value="TyrRS_core"/>
    <property type="match status" value="1"/>
</dbReference>
<keyword evidence="7 10" id="KW-0030">Aminoacyl-tRNA synthetase</keyword>
<dbReference type="STRING" id="341454.A0A4S2N1Q9"/>
<keyword evidence="2 10" id="KW-0436">Ligase</keyword>
<keyword evidence="3 10" id="KW-0547">Nucleotide-binding</keyword>
<gene>
    <name evidence="13" type="ORF">EX30DRAFT_370114</name>
</gene>
<sequence>MSGTLLRTPRSISTLLLRRGPFGLSLQPRSHFSTHPSHWDTFKTCLPELKARGLVESVTGPDGAIEKHVAEKPIVVYSGVDATAASLHIGHLLPLMSMLHFFLNGNHTISIVGKATASVGDPSGRTRERDELRQQKLEKQFKGIWNQLERFYENGKTYALKRGYKEENIGTREVITNSDWLDNMGIVEFLGTVGRHVNVRHMLARDSVRGRMATVSGINFAEFTYQLLQSYDFWHLYNTKGCELQIGGNDQYGNITAGVDLINRLHKIHNPVEKHQEDPEEPEEKSEDNPEKEPPRAFGLTAPLLTTAKGEKIGKSAGNAIWLDAHLTSPFDLYQYFIRLPDAAVPEYLSRFTLLPLTKIEELISKHQEAPHERVAHRALASEVVELIHGIEALEKAEERTKTLFSTANSNLLTMSGQELVGAFGEKVIKLPWDAIMGNTITHALKTLNIVPSAAAARKMVRSGGVYMGREGEKIIDPAQKIKKLWLLDGNVLLMRVGKKNYNVVQLE</sequence>
<dbReference type="GO" id="GO:0005524">
    <property type="term" value="F:ATP binding"/>
    <property type="evidence" value="ECO:0007669"/>
    <property type="project" value="UniProtKB-KW"/>
</dbReference>
<feature type="region of interest" description="Disordered" evidence="11">
    <location>
        <begin position="271"/>
        <end position="298"/>
    </location>
</feature>
<keyword evidence="4 10" id="KW-0067">ATP-binding</keyword>
<dbReference type="Gene3D" id="1.10.240.10">
    <property type="entry name" value="Tyrosyl-Transfer RNA Synthetase"/>
    <property type="match status" value="1"/>
</dbReference>
<dbReference type="GO" id="GO:0005829">
    <property type="term" value="C:cytosol"/>
    <property type="evidence" value="ECO:0007669"/>
    <property type="project" value="TreeGrafter"/>
</dbReference>
<dbReference type="InterPro" id="IPR054608">
    <property type="entry name" value="SYY-like_C"/>
</dbReference>
<keyword evidence="5" id="KW-0694">RNA-binding</keyword>
<evidence type="ECO:0000256" key="8">
    <source>
        <dbReference type="ARBA" id="ARBA00033323"/>
    </source>
</evidence>
<dbReference type="InParanoid" id="A0A4S2N1Q9"/>
<evidence type="ECO:0000256" key="2">
    <source>
        <dbReference type="ARBA" id="ARBA00022598"/>
    </source>
</evidence>
<comment type="catalytic activity">
    <reaction evidence="9 10">
        <text>tRNA(Tyr) + L-tyrosine + ATP = L-tyrosyl-tRNA(Tyr) + AMP + diphosphate + H(+)</text>
        <dbReference type="Rhea" id="RHEA:10220"/>
        <dbReference type="Rhea" id="RHEA-COMP:9706"/>
        <dbReference type="Rhea" id="RHEA-COMP:9707"/>
        <dbReference type="ChEBI" id="CHEBI:15378"/>
        <dbReference type="ChEBI" id="CHEBI:30616"/>
        <dbReference type="ChEBI" id="CHEBI:33019"/>
        <dbReference type="ChEBI" id="CHEBI:58315"/>
        <dbReference type="ChEBI" id="CHEBI:78442"/>
        <dbReference type="ChEBI" id="CHEBI:78536"/>
        <dbReference type="ChEBI" id="CHEBI:456215"/>
        <dbReference type="EC" id="6.1.1.1"/>
    </reaction>
</comment>
<evidence type="ECO:0000256" key="5">
    <source>
        <dbReference type="ARBA" id="ARBA00022884"/>
    </source>
</evidence>
<dbReference type="GO" id="GO:0005739">
    <property type="term" value="C:mitochondrion"/>
    <property type="evidence" value="ECO:0007669"/>
    <property type="project" value="TreeGrafter"/>
</dbReference>
<dbReference type="GO" id="GO:0003723">
    <property type="term" value="F:RNA binding"/>
    <property type="evidence" value="ECO:0007669"/>
    <property type="project" value="UniProtKB-KW"/>
</dbReference>
<dbReference type="Gene3D" id="3.10.290.10">
    <property type="entry name" value="RNA-binding S4 domain"/>
    <property type="match status" value="1"/>
</dbReference>
<dbReference type="EC" id="6.1.1.1" evidence="1 10"/>
<dbReference type="PRINTS" id="PR01040">
    <property type="entry name" value="TRNASYNTHTYR"/>
</dbReference>
<dbReference type="SUPFAM" id="SSF55174">
    <property type="entry name" value="Alpha-L RNA-binding motif"/>
    <property type="match status" value="1"/>
</dbReference>
<proteinExistence type="inferred from homology"/>
<evidence type="ECO:0000313" key="14">
    <source>
        <dbReference type="Proteomes" id="UP000298138"/>
    </source>
</evidence>
<dbReference type="Proteomes" id="UP000298138">
    <property type="component" value="Unassembled WGS sequence"/>
</dbReference>
<dbReference type="AlphaFoldDB" id="A0A4S2N1Q9"/>
<evidence type="ECO:0000256" key="1">
    <source>
        <dbReference type="ARBA" id="ARBA00013160"/>
    </source>
</evidence>
<dbReference type="EMBL" id="ML220114">
    <property type="protein sequence ID" value="TGZ83082.1"/>
    <property type="molecule type" value="Genomic_DNA"/>
</dbReference>
<dbReference type="Pfam" id="PF00579">
    <property type="entry name" value="tRNA-synt_1b"/>
    <property type="match status" value="1"/>
</dbReference>
<evidence type="ECO:0000259" key="12">
    <source>
        <dbReference type="Pfam" id="PF22421"/>
    </source>
</evidence>
<evidence type="ECO:0000256" key="6">
    <source>
        <dbReference type="ARBA" id="ARBA00022917"/>
    </source>
</evidence>
<dbReference type="GO" id="GO:0004831">
    <property type="term" value="F:tyrosine-tRNA ligase activity"/>
    <property type="evidence" value="ECO:0007669"/>
    <property type="project" value="UniProtKB-EC"/>
</dbReference>
<comment type="similarity">
    <text evidence="10">Belongs to the class-I aminoacyl-tRNA synthetase family.</text>
</comment>
<dbReference type="NCBIfam" id="TIGR00234">
    <property type="entry name" value="tyrS"/>
    <property type="match status" value="2"/>
</dbReference>
<dbReference type="PANTHER" id="PTHR11766">
    <property type="entry name" value="TYROSYL-TRNA SYNTHETASE"/>
    <property type="match status" value="1"/>
</dbReference>
<dbReference type="Gene3D" id="3.40.50.620">
    <property type="entry name" value="HUPs"/>
    <property type="match status" value="1"/>
</dbReference>
<dbReference type="InterPro" id="IPR002307">
    <property type="entry name" value="Tyr-tRNA-ligase"/>
</dbReference>
<name>A0A4S2N1Q9_9PEZI</name>
<organism evidence="13 14">
    <name type="scientific">Ascodesmis nigricans</name>
    <dbReference type="NCBI Taxonomy" id="341454"/>
    <lineage>
        <taxon>Eukaryota</taxon>
        <taxon>Fungi</taxon>
        <taxon>Dikarya</taxon>
        <taxon>Ascomycota</taxon>
        <taxon>Pezizomycotina</taxon>
        <taxon>Pezizomycetes</taxon>
        <taxon>Pezizales</taxon>
        <taxon>Ascodesmidaceae</taxon>
        <taxon>Ascodesmis</taxon>
    </lineage>
</organism>
<evidence type="ECO:0000256" key="10">
    <source>
        <dbReference type="RuleBase" id="RU361234"/>
    </source>
</evidence>
<protein>
    <recommendedName>
        <fullName evidence="1 10">Tyrosine--tRNA ligase</fullName>
        <ecNumber evidence="1 10">6.1.1.1</ecNumber>
    </recommendedName>
    <alternativeName>
        <fullName evidence="8 10">Tyrosyl-tRNA synthetase</fullName>
    </alternativeName>
</protein>
<feature type="domain" description="Tyrosine--tRNA ligase SYY-like C-terminal" evidence="12">
    <location>
        <begin position="439"/>
        <end position="505"/>
    </location>
</feature>
<evidence type="ECO:0000256" key="9">
    <source>
        <dbReference type="ARBA" id="ARBA00048248"/>
    </source>
</evidence>
<evidence type="ECO:0000256" key="3">
    <source>
        <dbReference type="ARBA" id="ARBA00022741"/>
    </source>
</evidence>
<dbReference type="FunCoup" id="A0A4S2N1Q9">
    <property type="interactions" value="653"/>
</dbReference>
<evidence type="ECO:0000313" key="13">
    <source>
        <dbReference type="EMBL" id="TGZ83082.1"/>
    </source>
</evidence>
<dbReference type="InterPro" id="IPR024088">
    <property type="entry name" value="Tyr-tRNA-ligase_bac-type"/>
</dbReference>
<dbReference type="GO" id="GO:0006437">
    <property type="term" value="P:tyrosyl-tRNA aminoacylation"/>
    <property type="evidence" value="ECO:0007669"/>
    <property type="project" value="InterPro"/>
</dbReference>